<feature type="compositionally biased region" description="Low complexity" evidence="6">
    <location>
        <begin position="934"/>
        <end position="952"/>
    </location>
</feature>
<feature type="region of interest" description="Disordered" evidence="6">
    <location>
        <begin position="931"/>
        <end position="952"/>
    </location>
</feature>
<dbReference type="Gene3D" id="3.80.10.10">
    <property type="entry name" value="Ribonuclease Inhibitor"/>
    <property type="match status" value="2"/>
</dbReference>
<dbReference type="FunFam" id="1.10.10.10:FF:000322">
    <property type="entry name" value="Probable disease resistance protein At1g63360"/>
    <property type="match status" value="1"/>
</dbReference>
<dbReference type="PRINTS" id="PR00364">
    <property type="entry name" value="DISEASERSIST"/>
</dbReference>
<dbReference type="Pfam" id="PF00931">
    <property type="entry name" value="NB-ARC"/>
    <property type="match status" value="1"/>
</dbReference>
<evidence type="ECO:0000256" key="4">
    <source>
        <dbReference type="ARBA" id="ARBA00022821"/>
    </source>
</evidence>
<accession>A0AAN7E7K8</accession>
<dbReference type="InterPro" id="IPR057135">
    <property type="entry name" value="At4g27190-like_LRR"/>
</dbReference>
<feature type="domain" description="R13L1/DRL21-like LRR repeat region" evidence="11">
    <location>
        <begin position="687"/>
        <end position="804"/>
    </location>
</feature>
<protein>
    <recommendedName>
        <fullName evidence="14">Disease resistance protein RGA3</fullName>
    </recommendedName>
</protein>
<dbReference type="InterPro" id="IPR032675">
    <property type="entry name" value="LRR_dom_sf"/>
</dbReference>
<dbReference type="Gene3D" id="1.10.10.10">
    <property type="entry name" value="Winged helix-like DNA-binding domain superfamily/Winged helix DNA-binding domain"/>
    <property type="match status" value="1"/>
</dbReference>
<reference evidence="12 13" key="1">
    <citation type="journal article" date="2023" name="G3 (Bethesda)">
        <title>A haplotype-resolved chromosome-scale genome for Quercus rubra L. provides insights into the genetics of adaptive traits for red oak species.</title>
        <authorList>
            <person name="Kapoor B."/>
            <person name="Jenkins J."/>
            <person name="Schmutz J."/>
            <person name="Zhebentyayeva T."/>
            <person name="Kuelheim C."/>
            <person name="Coggeshall M."/>
            <person name="Heim C."/>
            <person name="Lasky J.R."/>
            <person name="Leites L."/>
            <person name="Islam-Faridi N."/>
            <person name="Romero-Severson J."/>
            <person name="DeLeo V.L."/>
            <person name="Lucas S.M."/>
            <person name="Lazic D."/>
            <person name="Gailing O."/>
            <person name="Carlson J."/>
            <person name="Staton M."/>
        </authorList>
    </citation>
    <scope>NUCLEOTIDE SEQUENCE [LARGE SCALE GENOMIC DNA]</scope>
    <source>
        <strain evidence="12">Pseudo-F2</strain>
    </source>
</reference>
<feature type="domain" description="Disease resistance N-terminal" evidence="8">
    <location>
        <begin position="9"/>
        <end position="97"/>
    </location>
</feature>
<dbReference type="Pfam" id="PF23247">
    <property type="entry name" value="LRR_RPS2"/>
    <property type="match status" value="1"/>
</dbReference>
<dbReference type="InterPro" id="IPR027417">
    <property type="entry name" value="P-loop_NTPase"/>
</dbReference>
<dbReference type="PANTHER" id="PTHR36766">
    <property type="entry name" value="PLANT BROAD-SPECTRUM MILDEW RESISTANCE PROTEIN RPW8"/>
    <property type="match status" value="1"/>
</dbReference>
<evidence type="ECO:0000259" key="10">
    <source>
        <dbReference type="Pfam" id="PF23559"/>
    </source>
</evidence>
<dbReference type="GO" id="GO:0043531">
    <property type="term" value="F:ADP binding"/>
    <property type="evidence" value="ECO:0007669"/>
    <property type="project" value="InterPro"/>
</dbReference>
<evidence type="ECO:0000256" key="1">
    <source>
        <dbReference type="ARBA" id="ARBA00022614"/>
    </source>
</evidence>
<dbReference type="InterPro" id="IPR002182">
    <property type="entry name" value="NB-ARC"/>
</dbReference>
<dbReference type="InterPro" id="IPR041118">
    <property type="entry name" value="Rx_N"/>
</dbReference>
<evidence type="ECO:0000259" key="7">
    <source>
        <dbReference type="Pfam" id="PF00931"/>
    </source>
</evidence>
<keyword evidence="4" id="KW-0611">Plant defense</keyword>
<gene>
    <name evidence="12" type="ORF">RGQ29_006575</name>
</gene>
<evidence type="ECO:0000256" key="2">
    <source>
        <dbReference type="ARBA" id="ARBA00022737"/>
    </source>
</evidence>
<dbReference type="Pfam" id="PF18052">
    <property type="entry name" value="Rx_N"/>
    <property type="match status" value="1"/>
</dbReference>
<dbReference type="FunFam" id="3.40.50.300:FF:001091">
    <property type="entry name" value="Probable disease resistance protein At1g61300"/>
    <property type="match status" value="1"/>
</dbReference>
<evidence type="ECO:0000256" key="5">
    <source>
        <dbReference type="ARBA" id="ARBA00022840"/>
    </source>
</evidence>
<dbReference type="InterPro" id="IPR056789">
    <property type="entry name" value="LRR_R13L1-DRL21"/>
</dbReference>
<dbReference type="Gene3D" id="3.40.50.300">
    <property type="entry name" value="P-loop containing nucleotide triphosphate hydrolases"/>
    <property type="match status" value="1"/>
</dbReference>
<keyword evidence="1" id="KW-0433">Leucine-rich repeat</keyword>
<dbReference type="InterPro" id="IPR058922">
    <property type="entry name" value="WHD_DRP"/>
</dbReference>
<proteinExistence type="predicted"/>
<evidence type="ECO:0000256" key="6">
    <source>
        <dbReference type="SAM" id="MobiDB-lite"/>
    </source>
</evidence>
<comment type="caution">
    <text evidence="12">The sequence shown here is derived from an EMBL/GenBank/DDBJ whole genome shotgun (WGS) entry which is preliminary data.</text>
</comment>
<keyword evidence="5" id="KW-0067">ATP-binding</keyword>
<dbReference type="GO" id="GO:0051707">
    <property type="term" value="P:response to other organism"/>
    <property type="evidence" value="ECO:0007669"/>
    <property type="project" value="UniProtKB-ARBA"/>
</dbReference>
<dbReference type="GO" id="GO:0005524">
    <property type="term" value="F:ATP binding"/>
    <property type="evidence" value="ECO:0007669"/>
    <property type="project" value="UniProtKB-KW"/>
</dbReference>
<dbReference type="InterPro" id="IPR042197">
    <property type="entry name" value="Apaf_helical"/>
</dbReference>
<sequence length="1040" mass="118996">MADAILYGVVQTIIESLGSSTLPPIGWIWGVKDDLEQMKNTVLAIQAVLQDAEEQQVENHQVKHWLMNLKGAVYDADDLLSEFTTHVLQQKMMDGDKIVKKVRTFCSSSNPVAFGFEMARKLKAMRERFNDISNDRDRFQLETRVVTRGRDQTHSFVPDEEVIGREKDKQAIIDLLLDFDVEDNVSFISIVGIGGLGKTTLAQYVFNDEKVQTKFELKIWVCVSDVFDIKTIVEMIIRSATGRKLDNLDMDPLQNELRRTLNQKKYLLILDDVWNEDLDKWCNLKRLLVGGAKGSKVVITTRTNMVAEITSTISSYFLEGLPRDQSWSLLKKIAFKKGQETINSSLEEIGMDIIEKCQRVPLAIRTIGKVLFFKKTEEEWLYIKNTKLTDVTQLKDGIMPILKLSYDYLPSHLKCCFAYCSLFPKDYLIDKLTLIQLWISQGFIQSSEESHDLEHVANEYFMELLWRSFFQEAEVAMNRRFKMHDLIHDLAQYLSETDCTLVDTNAKNVKETGHHLSVPFYNVSFFEENLSKLVKANKIRTFILAYNELAYDQGRIEESTLEKLISSFRYLRALDLHGLNIKMLPDTIGTLMHLKYFDLSSNDIEVLPSSITKLVILQTLKLCNCKKLRELPVDIQKLISLKHLDLEDCGNLTHMPHGSGQLTSLQTFNLFVLSEDPVGSSKRCGGLAELNKLNDLRGKLEIKNLARLKDATTDFKAANLKEKQHLSELILRWNSKGDDENFMDSLRPHESLKSLKVYGYMGVRFSSWLSFLTNLVKLNIFGCEKCQYLPPLYQLPSLRELSLWVMNGLEYMTDGDMNDEISASLASPSTFFPSLEKLILEECLNLKGWWRSVDKGNEATTTSTISSSSSSSTNHYHQHMPYFPRLSSLIFYNCPKMTCMPLFPNLEEGLNLRNSSWKALEEIIEMNNTGGRASSFPSSSSSSSSSSSFSPPLSKLKHLGLWNIEQLESLPEEWFKNLTSLETLEIRECHNLTSLPEGMSHLTSLQRLHISNCPQLKQRCEKENGEDWDKISHIPNLSIR</sequence>
<keyword evidence="13" id="KW-1185">Reference proteome</keyword>
<dbReference type="Gene3D" id="1.10.8.430">
    <property type="entry name" value="Helical domain of apoptotic protease-activating factors"/>
    <property type="match status" value="1"/>
</dbReference>
<feature type="domain" description="Disease resistance protein winged helix" evidence="10">
    <location>
        <begin position="422"/>
        <end position="491"/>
    </location>
</feature>
<keyword evidence="2" id="KW-0677">Repeat</keyword>
<dbReference type="Gene3D" id="1.20.5.4130">
    <property type="match status" value="1"/>
</dbReference>
<evidence type="ECO:0000259" key="8">
    <source>
        <dbReference type="Pfam" id="PF18052"/>
    </source>
</evidence>
<dbReference type="GO" id="GO:0006952">
    <property type="term" value="P:defense response"/>
    <property type="evidence" value="ECO:0007669"/>
    <property type="project" value="UniProtKB-KW"/>
</dbReference>
<dbReference type="SUPFAM" id="SSF52058">
    <property type="entry name" value="L domain-like"/>
    <property type="match status" value="1"/>
</dbReference>
<keyword evidence="3" id="KW-0547">Nucleotide-binding</keyword>
<dbReference type="SUPFAM" id="SSF52540">
    <property type="entry name" value="P-loop containing nucleoside triphosphate hydrolases"/>
    <property type="match status" value="1"/>
</dbReference>
<evidence type="ECO:0000313" key="12">
    <source>
        <dbReference type="EMBL" id="KAK4564551.1"/>
    </source>
</evidence>
<evidence type="ECO:0000313" key="13">
    <source>
        <dbReference type="Proteomes" id="UP001324115"/>
    </source>
</evidence>
<dbReference type="Pfam" id="PF25019">
    <property type="entry name" value="LRR_R13L1-DRL21"/>
    <property type="match status" value="1"/>
</dbReference>
<name>A0AAN7E7K8_QUERU</name>
<dbReference type="Pfam" id="PF23559">
    <property type="entry name" value="WHD_DRP"/>
    <property type="match status" value="1"/>
</dbReference>
<dbReference type="Pfam" id="PF00560">
    <property type="entry name" value="LRR_1"/>
    <property type="match status" value="1"/>
</dbReference>
<dbReference type="InterPro" id="IPR001611">
    <property type="entry name" value="Leu-rich_rpt"/>
</dbReference>
<evidence type="ECO:0000259" key="11">
    <source>
        <dbReference type="Pfam" id="PF25019"/>
    </source>
</evidence>
<dbReference type="AlphaFoldDB" id="A0AAN7E7K8"/>
<dbReference type="PANTHER" id="PTHR36766:SF38">
    <property type="entry name" value="DISEASE RESISTANCE PROTEIN RGA3"/>
    <property type="match status" value="1"/>
</dbReference>
<dbReference type="EMBL" id="JAXUIC010000011">
    <property type="protein sequence ID" value="KAK4564551.1"/>
    <property type="molecule type" value="Genomic_DNA"/>
</dbReference>
<evidence type="ECO:0000259" key="9">
    <source>
        <dbReference type="Pfam" id="PF23247"/>
    </source>
</evidence>
<organism evidence="12 13">
    <name type="scientific">Quercus rubra</name>
    <name type="common">Northern red oak</name>
    <name type="synonym">Quercus borealis</name>
    <dbReference type="NCBI Taxonomy" id="3512"/>
    <lineage>
        <taxon>Eukaryota</taxon>
        <taxon>Viridiplantae</taxon>
        <taxon>Streptophyta</taxon>
        <taxon>Embryophyta</taxon>
        <taxon>Tracheophyta</taxon>
        <taxon>Spermatophyta</taxon>
        <taxon>Magnoliopsida</taxon>
        <taxon>eudicotyledons</taxon>
        <taxon>Gunneridae</taxon>
        <taxon>Pentapetalae</taxon>
        <taxon>rosids</taxon>
        <taxon>fabids</taxon>
        <taxon>Fagales</taxon>
        <taxon>Fagaceae</taxon>
        <taxon>Quercus</taxon>
    </lineage>
</organism>
<feature type="domain" description="Disease resistance protein At4g27190-like leucine-rich repeats" evidence="9">
    <location>
        <begin position="871"/>
        <end position="1013"/>
    </location>
</feature>
<evidence type="ECO:0000256" key="3">
    <source>
        <dbReference type="ARBA" id="ARBA00022741"/>
    </source>
</evidence>
<dbReference type="Proteomes" id="UP001324115">
    <property type="component" value="Unassembled WGS sequence"/>
</dbReference>
<evidence type="ECO:0008006" key="14">
    <source>
        <dbReference type="Google" id="ProtNLM"/>
    </source>
</evidence>
<feature type="domain" description="NB-ARC" evidence="7">
    <location>
        <begin position="166"/>
        <end position="337"/>
    </location>
</feature>
<dbReference type="InterPro" id="IPR036388">
    <property type="entry name" value="WH-like_DNA-bd_sf"/>
</dbReference>